<evidence type="ECO:0000256" key="6">
    <source>
        <dbReference type="ARBA" id="ARBA00023136"/>
    </source>
</evidence>
<evidence type="ECO:0000256" key="5">
    <source>
        <dbReference type="ARBA" id="ARBA00022989"/>
    </source>
</evidence>
<comment type="subcellular location">
    <subcellularLocation>
        <location evidence="1 7">Cell membrane</location>
        <topology evidence="1 7">Multi-pass membrane protein</topology>
    </subcellularLocation>
</comment>
<protein>
    <submittedName>
        <fullName evidence="9">ABC transporter permease protein HI_0355</fullName>
    </submittedName>
</protein>
<gene>
    <name evidence="9" type="ORF">AGR2A_Lc50024</name>
</gene>
<evidence type="ECO:0000256" key="2">
    <source>
        <dbReference type="ARBA" id="ARBA00022448"/>
    </source>
</evidence>
<dbReference type="Proteomes" id="UP000191933">
    <property type="component" value="Unassembled WGS sequence"/>
</dbReference>
<dbReference type="InterPro" id="IPR000515">
    <property type="entry name" value="MetI-like"/>
</dbReference>
<feature type="transmembrane region" description="Helical" evidence="7">
    <location>
        <begin position="132"/>
        <end position="151"/>
    </location>
</feature>
<dbReference type="GO" id="GO:0055085">
    <property type="term" value="P:transmembrane transport"/>
    <property type="evidence" value="ECO:0007669"/>
    <property type="project" value="InterPro"/>
</dbReference>
<sequence>MPVAPGASASEVRLMRAAHALNGVGLLLVLWQAGTWLFSPPRYILPAPADVAAAFLRQPGFLLGQAMVTFLEMAVGLTAGVLVGILVAFTIAAIPRLGRLVWPMVLVLQAFPVFVLAPILVLWFGFGMASKAVMTAIIIFFPVASSFTDGLNRTDRAILDAASLTQASHWQVLTRLRVPLALPSLISGLRVAAPLAPLGAVIGEWVGASAGLGFVMIQSNARMQTDTMFAAMAILAIMAVLLRLAVDRATAHLAPWARETERTIPFGYLRRISAS</sequence>
<feature type="transmembrane region" description="Helical" evidence="7">
    <location>
        <begin position="20"/>
        <end position="38"/>
    </location>
</feature>
<comment type="caution">
    <text evidence="9">The sequence shown here is derived from an EMBL/GenBank/DDBJ whole genome shotgun (WGS) entry which is preliminary data.</text>
</comment>
<dbReference type="AlphaFoldDB" id="A0A9W5F619"/>
<keyword evidence="6 7" id="KW-0472">Membrane</keyword>
<keyword evidence="3" id="KW-1003">Cell membrane</keyword>
<evidence type="ECO:0000259" key="8">
    <source>
        <dbReference type="PROSITE" id="PS50928"/>
    </source>
</evidence>
<feature type="transmembrane region" description="Helical" evidence="7">
    <location>
        <begin position="73"/>
        <end position="94"/>
    </location>
</feature>
<dbReference type="EMBL" id="FBVY01000034">
    <property type="protein sequence ID" value="CUW98115.1"/>
    <property type="molecule type" value="Genomic_DNA"/>
</dbReference>
<dbReference type="Pfam" id="PF00528">
    <property type="entry name" value="BPD_transp_1"/>
    <property type="match status" value="1"/>
</dbReference>
<feature type="transmembrane region" description="Helical" evidence="7">
    <location>
        <begin position="106"/>
        <end position="126"/>
    </location>
</feature>
<feature type="transmembrane region" description="Helical" evidence="7">
    <location>
        <begin position="198"/>
        <end position="217"/>
    </location>
</feature>
<evidence type="ECO:0000313" key="9">
    <source>
        <dbReference type="EMBL" id="CUW98115.1"/>
    </source>
</evidence>
<evidence type="ECO:0000256" key="4">
    <source>
        <dbReference type="ARBA" id="ARBA00022692"/>
    </source>
</evidence>
<dbReference type="PANTHER" id="PTHR30151">
    <property type="entry name" value="ALKANE SULFONATE ABC TRANSPORTER-RELATED, MEMBRANE SUBUNIT"/>
    <property type="match status" value="1"/>
</dbReference>
<proteinExistence type="inferred from homology"/>
<organism evidence="9 10">
    <name type="scientific">Agrobacterium genomosp. 2 str. CFBP 5494</name>
    <dbReference type="NCBI Taxonomy" id="1183436"/>
    <lineage>
        <taxon>Bacteria</taxon>
        <taxon>Pseudomonadati</taxon>
        <taxon>Pseudomonadota</taxon>
        <taxon>Alphaproteobacteria</taxon>
        <taxon>Hyphomicrobiales</taxon>
        <taxon>Rhizobiaceae</taxon>
        <taxon>Rhizobium/Agrobacterium group</taxon>
        <taxon>Agrobacterium</taxon>
        <taxon>Agrobacterium tumefaciens complex</taxon>
    </lineage>
</organism>
<keyword evidence="4 7" id="KW-0812">Transmembrane</keyword>
<keyword evidence="10" id="KW-1185">Reference proteome</keyword>
<dbReference type="Gene3D" id="1.10.3720.10">
    <property type="entry name" value="MetI-like"/>
    <property type="match status" value="1"/>
</dbReference>
<name>A0A9W5F619_9HYPH</name>
<dbReference type="CDD" id="cd06261">
    <property type="entry name" value="TM_PBP2"/>
    <property type="match status" value="1"/>
</dbReference>
<evidence type="ECO:0000256" key="7">
    <source>
        <dbReference type="RuleBase" id="RU363032"/>
    </source>
</evidence>
<feature type="domain" description="ABC transmembrane type-1" evidence="8">
    <location>
        <begin position="62"/>
        <end position="246"/>
    </location>
</feature>
<dbReference type="PROSITE" id="PS50928">
    <property type="entry name" value="ABC_TM1"/>
    <property type="match status" value="1"/>
</dbReference>
<feature type="transmembrane region" description="Helical" evidence="7">
    <location>
        <begin position="229"/>
        <end position="246"/>
    </location>
</feature>
<keyword evidence="5 7" id="KW-1133">Transmembrane helix</keyword>
<evidence type="ECO:0000313" key="10">
    <source>
        <dbReference type="Proteomes" id="UP000191933"/>
    </source>
</evidence>
<dbReference type="PANTHER" id="PTHR30151:SF20">
    <property type="entry name" value="ABC TRANSPORTER PERMEASE PROTEIN HI_0355-RELATED"/>
    <property type="match status" value="1"/>
</dbReference>
<evidence type="ECO:0000256" key="1">
    <source>
        <dbReference type="ARBA" id="ARBA00004651"/>
    </source>
</evidence>
<dbReference type="InterPro" id="IPR035906">
    <property type="entry name" value="MetI-like_sf"/>
</dbReference>
<keyword evidence="2 7" id="KW-0813">Transport</keyword>
<accession>A0A9W5F619</accession>
<dbReference type="GO" id="GO:0005886">
    <property type="term" value="C:plasma membrane"/>
    <property type="evidence" value="ECO:0007669"/>
    <property type="project" value="UniProtKB-SubCell"/>
</dbReference>
<comment type="similarity">
    <text evidence="7">Belongs to the binding-protein-dependent transport system permease family.</text>
</comment>
<evidence type="ECO:0000256" key="3">
    <source>
        <dbReference type="ARBA" id="ARBA00022475"/>
    </source>
</evidence>
<reference evidence="9 10" key="1">
    <citation type="submission" date="2016-01" db="EMBL/GenBank/DDBJ databases">
        <authorList>
            <person name="Regsiter A."/>
            <person name="william w."/>
        </authorList>
    </citation>
    <scope>NUCLEOTIDE SEQUENCE [LARGE SCALE GENOMIC DNA]</scope>
    <source>
        <strain evidence="9 10">CFBP 5494</strain>
    </source>
</reference>
<dbReference type="SUPFAM" id="SSF161098">
    <property type="entry name" value="MetI-like"/>
    <property type="match status" value="1"/>
</dbReference>